<gene>
    <name evidence="1" type="ORF">CLIB1444_03S10990</name>
</gene>
<accession>A0ACA9Y7J3</accession>
<organism evidence="1 2">
    <name type="scientific">[Candida] jaroonii</name>
    <dbReference type="NCBI Taxonomy" id="467808"/>
    <lineage>
        <taxon>Eukaryota</taxon>
        <taxon>Fungi</taxon>
        <taxon>Dikarya</taxon>
        <taxon>Ascomycota</taxon>
        <taxon>Saccharomycotina</taxon>
        <taxon>Pichiomycetes</taxon>
        <taxon>Debaryomycetaceae</taxon>
        <taxon>Yamadazyma</taxon>
    </lineage>
</organism>
<evidence type="ECO:0000313" key="2">
    <source>
        <dbReference type="Proteomes" id="UP001152531"/>
    </source>
</evidence>
<evidence type="ECO:0000313" key="1">
    <source>
        <dbReference type="EMBL" id="CAH6720397.1"/>
    </source>
</evidence>
<proteinExistence type="predicted"/>
<keyword evidence="2" id="KW-1185">Reference proteome</keyword>
<reference evidence="1" key="1">
    <citation type="submission" date="2022-06" db="EMBL/GenBank/DDBJ databases">
        <authorList>
            <person name="Legras J.-L."/>
            <person name="Devillers H."/>
            <person name="Grondin C."/>
        </authorList>
    </citation>
    <scope>NUCLEOTIDE SEQUENCE</scope>
    <source>
        <strain evidence="1">CLIB 1444</strain>
    </source>
</reference>
<protein>
    <submittedName>
        <fullName evidence="1">NADH-ubiquinone oxidoreductase 21 kDa subunit, mitochondrial</fullName>
    </submittedName>
</protein>
<dbReference type="Proteomes" id="UP001152531">
    <property type="component" value="Unassembled WGS sequence"/>
</dbReference>
<comment type="caution">
    <text evidence="1">The sequence shown here is derived from an EMBL/GenBank/DDBJ whole genome shotgun (WGS) entry which is preliminary data.</text>
</comment>
<dbReference type="EMBL" id="CALSDN010000003">
    <property type="protein sequence ID" value="CAH6720397.1"/>
    <property type="molecule type" value="Genomic_DNA"/>
</dbReference>
<sequence length="154" mass="17962">MISNKLLKNIPIRTFHSSSKLLKTTPDIYRESGVPKEIVSGAPSYLTERTVRIFKESKPATQSSNNNGKAWKVDWDIIGKKNRWENDLMGYQGTADVMNATNMRFDNKEAAIKFVEGQGWDYYIYEPKERKFRKKDYSANFYHSYGPLKHIRTK</sequence>
<name>A0ACA9Y7J3_9ASCO</name>